<evidence type="ECO:0000313" key="10">
    <source>
        <dbReference type="EMBL" id="CAD5123607.1"/>
    </source>
</evidence>
<proteinExistence type="inferred from homology"/>
<evidence type="ECO:0000256" key="1">
    <source>
        <dbReference type="ARBA" id="ARBA00004123"/>
    </source>
</evidence>
<dbReference type="FunFam" id="3.30.160.60:FF:000072">
    <property type="entry name" value="zinc finger protein 143 isoform X1"/>
    <property type="match status" value="1"/>
</dbReference>
<feature type="domain" description="C2H2-type" evidence="9">
    <location>
        <begin position="41"/>
        <end position="68"/>
    </location>
</feature>
<accession>A0A7I8W4Y6</accession>
<reference evidence="10 11" key="1">
    <citation type="submission" date="2020-08" db="EMBL/GenBank/DDBJ databases">
        <authorList>
            <person name="Hejnol A."/>
        </authorList>
    </citation>
    <scope>NUCLEOTIDE SEQUENCE [LARGE SCALE GENOMIC DNA]</scope>
</reference>
<comment type="caution">
    <text evidence="10">The sequence shown here is derived from an EMBL/GenBank/DDBJ whole genome shotgun (WGS) entry which is preliminary data.</text>
</comment>
<evidence type="ECO:0000256" key="3">
    <source>
        <dbReference type="ARBA" id="ARBA00022723"/>
    </source>
</evidence>
<dbReference type="PANTHER" id="PTHR19818">
    <property type="entry name" value="ZINC FINGER PROTEIN ZIC AND GLI"/>
    <property type="match status" value="1"/>
</dbReference>
<dbReference type="Proteomes" id="UP000549394">
    <property type="component" value="Unassembled WGS sequence"/>
</dbReference>
<keyword evidence="4" id="KW-0677">Repeat</keyword>
<keyword evidence="7" id="KW-0539">Nucleus</keyword>
<protein>
    <submittedName>
        <fullName evidence="10">DgyrCDS11935</fullName>
    </submittedName>
</protein>
<evidence type="ECO:0000256" key="2">
    <source>
        <dbReference type="ARBA" id="ARBA00006991"/>
    </source>
</evidence>
<dbReference type="AlphaFoldDB" id="A0A7I8W4Y6"/>
<evidence type="ECO:0000256" key="6">
    <source>
        <dbReference type="ARBA" id="ARBA00022833"/>
    </source>
</evidence>
<evidence type="ECO:0000313" key="11">
    <source>
        <dbReference type="Proteomes" id="UP000549394"/>
    </source>
</evidence>
<dbReference type="GO" id="GO:0045944">
    <property type="term" value="P:positive regulation of transcription by RNA polymerase II"/>
    <property type="evidence" value="ECO:0007669"/>
    <property type="project" value="UniProtKB-ARBA"/>
</dbReference>
<evidence type="ECO:0000256" key="7">
    <source>
        <dbReference type="ARBA" id="ARBA00023242"/>
    </source>
</evidence>
<keyword evidence="5 8" id="KW-0863">Zinc-finger</keyword>
<dbReference type="FunFam" id="3.30.160.60:FF:000624">
    <property type="entry name" value="zinc finger protein 697"/>
    <property type="match status" value="1"/>
</dbReference>
<name>A0A7I8W4Y6_9ANNE</name>
<dbReference type="InterPro" id="IPR050329">
    <property type="entry name" value="GLI_C2H2-zinc-finger"/>
</dbReference>
<dbReference type="PROSITE" id="PS50157">
    <property type="entry name" value="ZINC_FINGER_C2H2_2"/>
    <property type="match status" value="9"/>
</dbReference>
<dbReference type="InterPro" id="IPR036236">
    <property type="entry name" value="Znf_C2H2_sf"/>
</dbReference>
<keyword evidence="6" id="KW-0862">Zinc</keyword>
<evidence type="ECO:0000256" key="8">
    <source>
        <dbReference type="PROSITE-ProRule" id="PRU00042"/>
    </source>
</evidence>
<feature type="domain" description="C2H2-type" evidence="9">
    <location>
        <begin position="472"/>
        <end position="492"/>
    </location>
</feature>
<feature type="domain" description="C2H2-type" evidence="9">
    <location>
        <begin position="99"/>
        <end position="122"/>
    </location>
</feature>
<dbReference type="PANTHER" id="PTHR19818:SF139">
    <property type="entry name" value="PAIR-RULE PROTEIN ODD-PAIRED"/>
    <property type="match status" value="1"/>
</dbReference>
<keyword evidence="11" id="KW-1185">Reference proteome</keyword>
<dbReference type="GO" id="GO:0000981">
    <property type="term" value="F:DNA-binding transcription factor activity, RNA polymerase II-specific"/>
    <property type="evidence" value="ECO:0007669"/>
    <property type="project" value="TreeGrafter"/>
</dbReference>
<evidence type="ECO:0000256" key="5">
    <source>
        <dbReference type="ARBA" id="ARBA00022771"/>
    </source>
</evidence>
<dbReference type="FunFam" id="3.30.160.60:FF:000145">
    <property type="entry name" value="Zinc finger protein 574"/>
    <property type="match status" value="2"/>
</dbReference>
<dbReference type="OrthoDB" id="4748970at2759"/>
<dbReference type="EMBL" id="CAJFCJ010000019">
    <property type="protein sequence ID" value="CAD5123607.1"/>
    <property type="molecule type" value="Genomic_DNA"/>
</dbReference>
<dbReference type="SMART" id="SM00355">
    <property type="entry name" value="ZnF_C2H2"/>
    <property type="match status" value="11"/>
</dbReference>
<dbReference type="GO" id="GO:0005634">
    <property type="term" value="C:nucleus"/>
    <property type="evidence" value="ECO:0007669"/>
    <property type="project" value="UniProtKB-SubCell"/>
</dbReference>
<feature type="domain" description="C2H2-type" evidence="9">
    <location>
        <begin position="414"/>
        <end position="441"/>
    </location>
</feature>
<evidence type="ECO:0000259" key="9">
    <source>
        <dbReference type="PROSITE" id="PS50157"/>
    </source>
</evidence>
<dbReference type="PROSITE" id="PS00028">
    <property type="entry name" value="ZINC_FINGER_C2H2_1"/>
    <property type="match status" value="7"/>
</dbReference>
<dbReference type="GO" id="GO:0008270">
    <property type="term" value="F:zinc ion binding"/>
    <property type="evidence" value="ECO:0007669"/>
    <property type="project" value="UniProtKB-KW"/>
</dbReference>
<feature type="domain" description="C2H2-type" evidence="9">
    <location>
        <begin position="330"/>
        <end position="357"/>
    </location>
</feature>
<keyword evidence="3" id="KW-0479">Metal-binding</keyword>
<comment type="subcellular location">
    <subcellularLocation>
        <location evidence="1">Nucleus</location>
    </subcellularLocation>
</comment>
<dbReference type="SUPFAM" id="SSF57667">
    <property type="entry name" value="beta-beta-alpha zinc fingers"/>
    <property type="match status" value="5"/>
</dbReference>
<sequence length="542" mass="61724">MRIAHNKQADDALSVVHILEEDIEQKDEEVIEHIPHAERPFICKICSKTFKDLTNAKTHQLSHSDYRPFVCEEKTCKAEFKTKGALVRHWRRHTGAKPYVCDKCSMTFRESGALARHRRSKTPCYKKIRKGIINEECVVVINESDLKGSSEKIVDSPTDGVTISTEDSDVTVVTYEVDSLKEENSKVVTGDLHKDDIDSALNQNCKVCGENLSQIDDPCTHLKTHLLRIPFQCPNCSYSAKEEEDIRNHLHLTHSIDTGECKNIENLLKSKSCGIGVDLPNDENSSEYDSIVSNASKSLIQLLAYKTSTWAGCKIDEYSKYLKNFLLGLMNCPVCDKPFKQNAYLKVHLRTHTGERPVECKECGKSFASKDTLAKHAYVHSKHRRFRCGVCGKQFKRYAHVVSHLKTHTDEKLIFCKVCRKCFRTTSALKVHLRTHTDSYAYNCPYENCSHKSREKGAMLRHIRTHTKERPYSCSKCGKTFAEQTSLSRHLKSKGACSQIQKLIIECTEMEADGQEIMETCAEEEISYVYIPVSIIKETIKN</sequence>
<dbReference type="Pfam" id="PF00096">
    <property type="entry name" value="zf-C2H2"/>
    <property type="match status" value="7"/>
</dbReference>
<feature type="domain" description="C2H2-type" evidence="9">
    <location>
        <begin position="69"/>
        <end position="98"/>
    </location>
</feature>
<dbReference type="Gene3D" id="3.30.160.60">
    <property type="entry name" value="Classic Zinc Finger"/>
    <property type="match status" value="10"/>
</dbReference>
<comment type="similarity">
    <text evidence="2">Belongs to the krueppel C2H2-type zinc-finger protein family.</text>
</comment>
<dbReference type="FunFam" id="3.30.160.60:FF:000446">
    <property type="entry name" value="Zinc finger protein"/>
    <property type="match status" value="2"/>
</dbReference>
<dbReference type="InterPro" id="IPR013087">
    <property type="entry name" value="Znf_C2H2_type"/>
</dbReference>
<feature type="domain" description="C2H2-type" evidence="9">
    <location>
        <begin position="386"/>
        <end position="413"/>
    </location>
</feature>
<gene>
    <name evidence="10" type="ORF">DGYR_LOCUS11272</name>
</gene>
<dbReference type="FunFam" id="3.30.160.60:FF:000135">
    <property type="entry name" value="Zinc finger protein 358"/>
    <property type="match status" value="1"/>
</dbReference>
<organism evidence="10 11">
    <name type="scientific">Dimorphilus gyrociliatus</name>
    <dbReference type="NCBI Taxonomy" id="2664684"/>
    <lineage>
        <taxon>Eukaryota</taxon>
        <taxon>Metazoa</taxon>
        <taxon>Spiralia</taxon>
        <taxon>Lophotrochozoa</taxon>
        <taxon>Annelida</taxon>
        <taxon>Polychaeta</taxon>
        <taxon>Polychaeta incertae sedis</taxon>
        <taxon>Dinophilidae</taxon>
        <taxon>Dimorphilus</taxon>
    </lineage>
</organism>
<feature type="domain" description="C2H2-type" evidence="9">
    <location>
        <begin position="442"/>
        <end position="471"/>
    </location>
</feature>
<evidence type="ECO:0000256" key="4">
    <source>
        <dbReference type="ARBA" id="ARBA00022737"/>
    </source>
</evidence>
<feature type="domain" description="C2H2-type" evidence="9">
    <location>
        <begin position="358"/>
        <end position="385"/>
    </location>
</feature>
<dbReference type="GO" id="GO:0000978">
    <property type="term" value="F:RNA polymerase II cis-regulatory region sequence-specific DNA binding"/>
    <property type="evidence" value="ECO:0007669"/>
    <property type="project" value="TreeGrafter"/>
</dbReference>